<dbReference type="SUPFAM" id="SSF161098">
    <property type="entry name" value="MetI-like"/>
    <property type="match status" value="1"/>
</dbReference>
<evidence type="ECO:0000256" key="1">
    <source>
        <dbReference type="ARBA" id="ARBA00004651"/>
    </source>
</evidence>
<keyword evidence="2 5" id="KW-0812">Transmembrane</keyword>
<dbReference type="Gene3D" id="1.10.3720.10">
    <property type="entry name" value="MetI-like"/>
    <property type="match status" value="1"/>
</dbReference>
<gene>
    <name evidence="7" type="ORF">H4F99_05410</name>
</gene>
<evidence type="ECO:0000256" key="3">
    <source>
        <dbReference type="ARBA" id="ARBA00022989"/>
    </source>
</evidence>
<protein>
    <submittedName>
        <fullName evidence="7">ABC transporter permease subunit</fullName>
    </submittedName>
</protein>
<dbReference type="PANTHER" id="PTHR43470">
    <property type="entry name" value="PHOSPHATE TRANSPORT SYSTEM PERMEASE PROTEIN PSTA-RELATED"/>
    <property type="match status" value="1"/>
</dbReference>
<feature type="transmembrane region" description="Helical" evidence="5">
    <location>
        <begin position="137"/>
        <end position="164"/>
    </location>
</feature>
<feature type="transmembrane region" description="Helical" evidence="5">
    <location>
        <begin position="185"/>
        <end position="206"/>
    </location>
</feature>
<dbReference type="CDD" id="cd06261">
    <property type="entry name" value="TM_PBP2"/>
    <property type="match status" value="1"/>
</dbReference>
<evidence type="ECO:0000313" key="7">
    <source>
        <dbReference type="EMBL" id="MBB1087926.1"/>
    </source>
</evidence>
<dbReference type="GO" id="GO:0055085">
    <property type="term" value="P:transmembrane transport"/>
    <property type="evidence" value="ECO:0007669"/>
    <property type="project" value="InterPro"/>
</dbReference>
<keyword evidence="3 5" id="KW-1133">Transmembrane helix</keyword>
<dbReference type="InterPro" id="IPR000515">
    <property type="entry name" value="MetI-like"/>
</dbReference>
<dbReference type="Proteomes" id="UP000552587">
    <property type="component" value="Unassembled WGS sequence"/>
</dbReference>
<dbReference type="EMBL" id="JACHTE010000003">
    <property type="protein sequence ID" value="MBB1087926.1"/>
    <property type="molecule type" value="Genomic_DNA"/>
</dbReference>
<keyword evidence="5" id="KW-0813">Transport</keyword>
<evidence type="ECO:0000256" key="4">
    <source>
        <dbReference type="ARBA" id="ARBA00023136"/>
    </source>
</evidence>
<sequence>MRGWRAKPVPWRPGSNGSTVPALLTGITVLVLAWPLWMVASKGVPLLGPEFLISSPRDAGRAGGIAPILVSTLGIVSISLAAALPPAFAVATMLSEALPAGGRTARLIRGSLDVLAGVPSIVFGIFGLVLFCRKLGMGYSIAAGGLTLACMILPTLARAIHVALEAAAEEHRNAGLALGLSRRAVLCRVLVPVALPGICAGMVLGLTRALAETAVLLFTSGYSDRMPGSVLDSGRSISVHIYELSTNVPGGTAPAYGSALALLLLLACLSLAMHGLLRWMHRRLAGMAIPTGGSTG</sequence>
<dbReference type="PROSITE" id="PS50928">
    <property type="entry name" value="ABC_TM1"/>
    <property type="match status" value="1"/>
</dbReference>
<feature type="transmembrane region" description="Helical" evidence="5">
    <location>
        <begin position="65"/>
        <end position="91"/>
    </location>
</feature>
<evidence type="ECO:0000259" key="6">
    <source>
        <dbReference type="PROSITE" id="PS50928"/>
    </source>
</evidence>
<feature type="domain" description="ABC transmembrane type-1" evidence="6">
    <location>
        <begin position="69"/>
        <end position="277"/>
    </location>
</feature>
<reference evidence="7 8" key="1">
    <citation type="submission" date="2020-07" db="EMBL/GenBank/DDBJ databases">
        <authorList>
            <person name="Xu S."/>
            <person name="Li A."/>
        </authorList>
    </citation>
    <scope>NUCLEOTIDE SEQUENCE [LARGE SCALE GENOMIC DNA]</scope>
    <source>
        <strain evidence="7 8">SG-8</strain>
    </source>
</reference>
<evidence type="ECO:0000256" key="5">
    <source>
        <dbReference type="RuleBase" id="RU363032"/>
    </source>
</evidence>
<dbReference type="Pfam" id="PF00528">
    <property type="entry name" value="BPD_transp_1"/>
    <property type="match status" value="1"/>
</dbReference>
<keyword evidence="4 5" id="KW-0472">Membrane</keyword>
<dbReference type="PANTHER" id="PTHR43470:SF3">
    <property type="entry name" value="PHOSPHATE TRANSPORT SYSTEM PERMEASE PROTEIN PSTA-RELATED"/>
    <property type="match status" value="1"/>
</dbReference>
<feature type="transmembrane region" description="Helical" evidence="5">
    <location>
        <begin position="255"/>
        <end position="277"/>
    </location>
</feature>
<proteinExistence type="inferred from homology"/>
<evidence type="ECO:0000256" key="2">
    <source>
        <dbReference type="ARBA" id="ARBA00022692"/>
    </source>
</evidence>
<dbReference type="GO" id="GO:0005886">
    <property type="term" value="C:plasma membrane"/>
    <property type="evidence" value="ECO:0007669"/>
    <property type="project" value="UniProtKB-SubCell"/>
</dbReference>
<comment type="subcellular location">
    <subcellularLocation>
        <location evidence="1 5">Cell membrane</location>
        <topology evidence="1 5">Multi-pass membrane protein</topology>
    </subcellularLocation>
</comment>
<comment type="similarity">
    <text evidence="5">Belongs to the binding-protein-dependent transport system permease family.</text>
</comment>
<dbReference type="AlphaFoldDB" id="A0A7W3U2U7"/>
<keyword evidence="8" id="KW-1185">Reference proteome</keyword>
<accession>A0A7W3U2U7</accession>
<organism evidence="7 8">
    <name type="scientific">Marilutibacter penaei</name>
    <dbReference type="NCBI Taxonomy" id="2759900"/>
    <lineage>
        <taxon>Bacteria</taxon>
        <taxon>Pseudomonadati</taxon>
        <taxon>Pseudomonadota</taxon>
        <taxon>Gammaproteobacteria</taxon>
        <taxon>Lysobacterales</taxon>
        <taxon>Lysobacteraceae</taxon>
        <taxon>Marilutibacter</taxon>
    </lineage>
</organism>
<name>A0A7W3U2U7_9GAMM</name>
<evidence type="ECO:0000313" key="8">
    <source>
        <dbReference type="Proteomes" id="UP000552587"/>
    </source>
</evidence>
<dbReference type="InterPro" id="IPR035906">
    <property type="entry name" value="MetI-like_sf"/>
</dbReference>
<comment type="caution">
    <text evidence="7">The sequence shown here is derived from an EMBL/GenBank/DDBJ whole genome shotgun (WGS) entry which is preliminary data.</text>
</comment>
<feature type="transmembrane region" description="Helical" evidence="5">
    <location>
        <begin position="20"/>
        <end position="40"/>
    </location>
</feature>
<feature type="transmembrane region" description="Helical" evidence="5">
    <location>
        <begin position="112"/>
        <end position="131"/>
    </location>
</feature>